<reference evidence="1" key="1">
    <citation type="submission" date="2020-02" db="EMBL/GenBank/DDBJ databases">
        <authorList>
            <person name="Scholz U."/>
            <person name="Mascher M."/>
            <person name="Fiebig A."/>
        </authorList>
    </citation>
    <scope>NUCLEOTIDE SEQUENCE</scope>
</reference>
<dbReference type="PANTHER" id="PTHR33067:SF32">
    <property type="entry name" value="ASPARTIC PEPTIDASE DDI1-TYPE DOMAIN-CONTAINING PROTEIN"/>
    <property type="match status" value="1"/>
</dbReference>
<dbReference type="InterPro" id="IPR021109">
    <property type="entry name" value="Peptidase_aspartic_dom_sf"/>
</dbReference>
<keyword evidence="2" id="KW-1185">Reference proteome</keyword>
<dbReference type="Gene3D" id="2.40.70.10">
    <property type="entry name" value="Acid Proteases"/>
    <property type="match status" value="1"/>
</dbReference>
<sequence>MIDAASVSTFMNKYEDEAIELTETLVENSTHHYALNQNGMCMGPRKGGIHDLQNVETDLLIDKLVDRSIKTPRGLLEDVIMHVIGCRFPVDFLILDIPILDNLSHAPIILGCPFLATAKVCIDCEK</sequence>
<dbReference type="AlphaFoldDB" id="A0A7I8KVW4"/>
<dbReference type="PANTHER" id="PTHR33067">
    <property type="entry name" value="RNA-DIRECTED DNA POLYMERASE-RELATED"/>
    <property type="match status" value="1"/>
</dbReference>
<gene>
    <name evidence="1" type="ORF">SI8410_09012625</name>
</gene>
<proteinExistence type="predicted"/>
<dbReference type="Proteomes" id="UP000663760">
    <property type="component" value="Chromosome 9"/>
</dbReference>
<protein>
    <submittedName>
        <fullName evidence="1">Uncharacterized protein</fullName>
    </submittedName>
</protein>
<dbReference type="OrthoDB" id="674712at2759"/>
<name>A0A7I8KVW4_SPIIN</name>
<organism evidence="1 2">
    <name type="scientific">Spirodela intermedia</name>
    <name type="common">Intermediate duckweed</name>
    <dbReference type="NCBI Taxonomy" id="51605"/>
    <lineage>
        <taxon>Eukaryota</taxon>
        <taxon>Viridiplantae</taxon>
        <taxon>Streptophyta</taxon>
        <taxon>Embryophyta</taxon>
        <taxon>Tracheophyta</taxon>
        <taxon>Spermatophyta</taxon>
        <taxon>Magnoliopsida</taxon>
        <taxon>Liliopsida</taxon>
        <taxon>Araceae</taxon>
        <taxon>Lemnoideae</taxon>
        <taxon>Spirodela</taxon>
    </lineage>
</organism>
<accession>A0A7I8KVW4</accession>
<evidence type="ECO:0000313" key="2">
    <source>
        <dbReference type="Proteomes" id="UP000663760"/>
    </source>
</evidence>
<dbReference type="EMBL" id="LR746272">
    <property type="protein sequence ID" value="CAA7401947.1"/>
    <property type="molecule type" value="Genomic_DNA"/>
</dbReference>
<evidence type="ECO:0000313" key="1">
    <source>
        <dbReference type="EMBL" id="CAA7401947.1"/>
    </source>
</evidence>